<gene>
    <name evidence="1" type="ORF">QVD17_05130</name>
</gene>
<proteinExistence type="predicted"/>
<evidence type="ECO:0000313" key="2">
    <source>
        <dbReference type="Proteomes" id="UP001229421"/>
    </source>
</evidence>
<keyword evidence="2" id="KW-1185">Reference proteome</keyword>
<evidence type="ECO:0000313" key="1">
    <source>
        <dbReference type="EMBL" id="KAK1439314.1"/>
    </source>
</evidence>
<dbReference type="Proteomes" id="UP001229421">
    <property type="component" value="Unassembled WGS sequence"/>
</dbReference>
<organism evidence="1 2">
    <name type="scientific">Tagetes erecta</name>
    <name type="common">African marigold</name>
    <dbReference type="NCBI Taxonomy" id="13708"/>
    <lineage>
        <taxon>Eukaryota</taxon>
        <taxon>Viridiplantae</taxon>
        <taxon>Streptophyta</taxon>
        <taxon>Embryophyta</taxon>
        <taxon>Tracheophyta</taxon>
        <taxon>Spermatophyta</taxon>
        <taxon>Magnoliopsida</taxon>
        <taxon>eudicotyledons</taxon>
        <taxon>Gunneridae</taxon>
        <taxon>Pentapetalae</taxon>
        <taxon>asterids</taxon>
        <taxon>campanulids</taxon>
        <taxon>Asterales</taxon>
        <taxon>Asteraceae</taxon>
        <taxon>Asteroideae</taxon>
        <taxon>Heliantheae alliance</taxon>
        <taxon>Tageteae</taxon>
        <taxon>Tagetes</taxon>
    </lineage>
</organism>
<protein>
    <submittedName>
        <fullName evidence="1">Uncharacterized protein</fullName>
    </submittedName>
</protein>
<accession>A0AAD8LEG1</accession>
<name>A0AAD8LEG1_TARER</name>
<comment type="caution">
    <text evidence="1">The sequence shown here is derived from an EMBL/GenBank/DDBJ whole genome shotgun (WGS) entry which is preliminary data.</text>
</comment>
<dbReference type="AlphaFoldDB" id="A0AAD8LEG1"/>
<sequence length="75" mass="8821">MTKTLPCQGRRELWRGRRRGRQLKVRGRAVVLGEMLVEGWAMREIQKGRGRSDEEVGKEGEIHTLCNEWWRGRTS</sequence>
<dbReference type="EMBL" id="JAUHHV010000001">
    <property type="protein sequence ID" value="KAK1439314.1"/>
    <property type="molecule type" value="Genomic_DNA"/>
</dbReference>
<reference evidence="1" key="1">
    <citation type="journal article" date="2023" name="bioRxiv">
        <title>Improved chromosome-level genome assembly for marigold (Tagetes erecta).</title>
        <authorList>
            <person name="Jiang F."/>
            <person name="Yuan L."/>
            <person name="Wang S."/>
            <person name="Wang H."/>
            <person name="Xu D."/>
            <person name="Wang A."/>
            <person name="Fan W."/>
        </authorList>
    </citation>
    <scope>NUCLEOTIDE SEQUENCE</scope>
    <source>
        <strain evidence="1">WSJ</strain>
        <tissue evidence="1">Leaf</tissue>
    </source>
</reference>